<evidence type="ECO:0000256" key="1">
    <source>
        <dbReference type="ARBA" id="ARBA00023015"/>
    </source>
</evidence>
<dbReference type="Gene3D" id="1.10.10.1320">
    <property type="entry name" value="Anti-sigma factor, zinc-finger domain"/>
    <property type="match status" value="1"/>
</dbReference>
<dbReference type="AlphaFoldDB" id="A0A7W0DSR2"/>
<accession>A0A7W0DSR2</accession>
<evidence type="ECO:0000256" key="2">
    <source>
        <dbReference type="ARBA" id="ARBA00023163"/>
    </source>
</evidence>
<reference evidence="4 5" key="1">
    <citation type="submission" date="2020-07" db="EMBL/GenBank/DDBJ databases">
        <title>Streptomyces isolated from Indian soil.</title>
        <authorList>
            <person name="Mandal S."/>
            <person name="Maiti P.K."/>
        </authorList>
    </citation>
    <scope>NUCLEOTIDE SEQUENCE [LARGE SCALE GENOMIC DNA]</scope>
    <source>
        <strain evidence="4 5">PSKA28</strain>
    </source>
</reference>
<proteinExistence type="predicted"/>
<keyword evidence="1" id="KW-0805">Transcription regulation</keyword>
<organism evidence="4 5">
    <name type="scientific">Streptomyces himalayensis subsp. himalayensis</name>
    <dbReference type="NCBI Taxonomy" id="2756131"/>
    <lineage>
        <taxon>Bacteria</taxon>
        <taxon>Bacillati</taxon>
        <taxon>Actinomycetota</taxon>
        <taxon>Actinomycetes</taxon>
        <taxon>Kitasatosporales</taxon>
        <taxon>Streptomycetaceae</taxon>
        <taxon>Streptomyces</taxon>
        <taxon>Streptomyces himalayensis</taxon>
    </lineage>
</organism>
<dbReference type="RefSeq" id="WP_181661490.1">
    <property type="nucleotide sequence ID" value="NZ_JACEHE010000030.1"/>
</dbReference>
<dbReference type="EMBL" id="JACEHE010000030">
    <property type="protein sequence ID" value="MBA2950557.1"/>
    <property type="molecule type" value="Genomic_DNA"/>
</dbReference>
<evidence type="ECO:0000256" key="3">
    <source>
        <dbReference type="SAM" id="Phobius"/>
    </source>
</evidence>
<protein>
    <submittedName>
        <fullName evidence="4">Zf-HC2 domain-containing protein</fullName>
    </submittedName>
</protein>
<keyword evidence="2" id="KW-0804">Transcription</keyword>
<evidence type="ECO:0000313" key="4">
    <source>
        <dbReference type="EMBL" id="MBA2950557.1"/>
    </source>
</evidence>
<evidence type="ECO:0000313" key="5">
    <source>
        <dbReference type="Proteomes" id="UP000545761"/>
    </source>
</evidence>
<dbReference type="InterPro" id="IPR041916">
    <property type="entry name" value="Anti_sigma_zinc_sf"/>
</dbReference>
<keyword evidence="3" id="KW-1133">Transmembrane helix</keyword>
<gene>
    <name evidence="4" type="ORF">H1D24_33435</name>
</gene>
<keyword evidence="3" id="KW-0812">Transmembrane</keyword>
<sequence>MANDVTCETLRENGAELALGVLPGRERAEAVAHLDRCADCREYIEQLTLVGDGLIGLLPGSEPPVGFETRVARALTQASAGREGRRATHGFGRLRRGFRGRRPGRVRLRVAAAAAALALAFGFGGWAVGTAIENWTSSPPGPADSTSRLLSAELTGVGPDRPEAGEIYAHAGAPGWIYMSVDLDDAGIPYTGEISCLLERTDGTTVRVGTFPLHDGYGYWGALVDVDPSTLSGARLTSADGTVLAVAHFETAS</sequence>
<keyword evidence="3" id="KW-0472">Membrane</keyword>
<comment type="caution">
    <text evidence="4">The sequence shown here is derived from an EMBL/GenBank/DDBJ whole genome shotgun (WGS) entry which is preliminary data.</text>
</comment>
<dbReference type="Proteomes" id="UP000545761">
    <property type="component" value="Unassembled WGS sequence"/>
</dbReference>
<feature type="transmembrane region" description="Helical" evidence="3">
    <location>
        <begin position="106"/>
        <end position="128"/>
    </location>
</feature>
<name>A0A7W0DSR2_9ACTN</name>